<dbReference type="OrthoDB" id="412600at2759"/>
<comment type="similarity">
    <text evidence="2">Belongs to the UPL family. K-HECT subfamily.</text>
</comment>
<dbReference type="PANTHER" id="PTHR45670">
    <property type="entry name" value="E3 UBIQUITIN-PROTEIN LIGASE TRIP12"/>
    <property type="match status" value="1"/>
</dbReference>
<gene>
    <name evidence="4" type="ORF">J437_LFUL015407</name>
</gene>
<dbReference type="EMBL" id="KZ308979">
    <property type="protein sequence ID" value="KAG8236029.1"/>
    <property type="molecule type" value="Genomic_DNA"/>
</dbReference>
<comment type="catalytic activity">
    <reaction evidence="2">
        <text>S-ubiquitinyl-[E2 ubiquitin-conjugating enzyme]-L-cysteine + [acceptor protein]-L-lysine = [E2 ubiquitin-conjugating enzyme]-L-cysteine + N(6)-ubiquitinyl-[acceptor protein]-L-lysine.</text>
        <dbReference type="EC" id="2.3.2.26"/>
    </reaction>
</comment>
<feature type="compositionally biased region" description="Low complexity" evidence="3">
    <location>
        <begin position="9"/>
        <end position="32"/>
    </location>
</feature>
<name>A0A8K0P9Y9_LADFU</name>
<evidence type="ECO:0000256" key="2">
    <source>
        <dbReference type="RuleBase" id="RU369009"/>
    </source>
</evidence>
<dbReference type="FunFam" id="3.90.1750.10:FF:000021">
    <property type="entry name" value="E3 ubiquitin-protein ligase HECTD1 isoform X1"/>
    <property type="match status" value="1"/>
</dbReference>
<accession>A0A8K0P9Y9</accession>
<dbReference type="EC" id="2.3.2.26" evidence="2"/>
<evidence type="ECO:0000256" key="1">
    <source>
        <dbReference type="ARBA" id="ARBA00022679"/>
    </source>
</evidence>
<dbReference type="GO" id="GO:0070534">
    <property type="term" value="P:protein K63-linked ubiquitination"/>
    <property type="evidence" value="ECO:0007669"/>
    <property type="project" value="TreeGrafter"/>
</dbReference>
<evidence type="ECO:0000313" key="4">
    <source>
        <dbReference type="EMBL" id="KAG8236029.1"/>
    </source>
</evidence>
<proteinExistence type="inferred from homology"/>
<dbReference type="GO" id="GO:0043161">
    <property type="term" value="P:proteasome-mediated ubiquitin-dependent protein catabolic process"/>
    <property type="evidence" value="ECO:0007669"/>
    <property type="project" value="TreeGrafter"/>
</dbReference>
<organism evidence="4 5">
    <name type="scientific">Ladona fulva</name>
    <name type="common">Scarce chaser dragonfly</name>
    <name type="synonym">Libellula fulva</name>
    <dbReference type="NCBI Taxonomy" id="123851"/>
    <lineage>
        <taxon>Eukaryota</taxon>
        <taxon>Metazoa</taxon>
        <taxon>Ecdysozoa</taxon>
        <taxon>Arthropoda</taxon>
        <taxon>Hexapoda</taxon>
        <taxon>Insecta</taxon>
        <taxon>Pterygota</taxon>
        <taxon>Palaeoptera</taxon>
        <taxon>Odonata</taxon>
        <taxon>Epiprocta</taxon>
        <taxon>Anisoptera</taxon>
        <taxon>Libelluloidea</taxon>
        <taxon>Libellulidae</taxon>
        <taxon>Ladona</taxon>
    </lineage>
</organism>
<dbReference type="InterPro" id="IPR045322">
    <property type="entry name" value="HECTD1/TRIP12-like"/>
</dbReference>
<protein>
    <recommendedName>
        <fullName evidence="2">E3 ubiquitin-protein ligase</fullName>
        <ecNumber evidence="2">2.3.2.26</ecNumber>
    </recommendedName>
</protein>
<reference evidence="4" key="1">
    <citation type="submission" date="2013-04" db="EMBL/GenBank/DDBJ databases">
        <authorList>
            <person name="Qu J."/>
            <person name="Murali S.C."/>
            <person name="Bandaranaike D."/>
            <person name="Bellair M."/>
            <person name="Blankenburg K."/>
            <person name="Chao H."/>
            <person name="Dinh H."/>
            <person name="Doddapaneni H."/>
            <person name="Downs B."/>
            <person name="Dugan-Rocha S."/>
            <person name="Elkadiri S."/>
            <person name="Gnanaolivu R.D."/>
            <person name="Hernandez B."/>
            <person name="Javaid M."/>
            <person name="Jayaseelan J.C."/>
            <person name="Lee S."/>
            <person name="Li M."/>
            <person name="Ming W."/>
            <person name="Munidasa M."/>
            <person name="Muniz J."/>
            <person name="Nguyen L."/>
            <person name="Ongeri F."/>
            <person name="Osuji N."/>
            <person name="Pu L.-L."/>
            <person name="Puazo M."/>
            <person name="Qu C."/>
            <person name="Quiroz J."/>
            <person name="Raj R."/>
            <person name="Weissenberger G."/>
            <person name="Xin Y."/>
            <person name="Zou X."/>
            <person name="Han Y."/>
            <person name="Richards S."/>
            <person name="Worley K."/>
            <person name="Muzny D."/>
            <person name="Gibbs R."/>
        </authorList>
    </citation>
    <scope>NUCLEOTIDE SEQUENCE</scope>
    <source>
        <strain evidence="4">Sampled in the wild</strain>
    </source>
</reference>
<comment type="function">
    <text evidence="2">E3 ubiquitin-protein ligase which accepts ubiquitin from an E2 ubiquitin-conjugating enzyme in the form of a thioester and then directly transfers the ubiquitin to targeted substrates.</text>
</comment>
<sequence length="343" mass="38429">MYSRQRLASSSPSPTTPSGGLPSTPHSSASLPSSSCSVDDVLQLLRHLFVISAVGEKINSTNSSSSLVSHEEQDSELTLFPEDFTSKKITNKLLQQIQDPLVLSSGALPSWCEELNHICPFLFPFETRQLYFNCTAFGASRSIVWLQSQRDATLERQRAPGLSPRRDDPHEFRVGRLKHERVKVPRGERLLDWAFQVMKLHADRKSILEVEFVGEEGTGLGPTLEFYALVAAELQRKDLGMWLCDDDEEEVERVGSSLSLEGEEKEDGYQKPPGYYVRRSGGLFPAPLPQDSPACTRACKYFWFLGVFLAKVLQDSRLVDLPLSKPFLKLMCQGEVCSNVNEK</sequence>
<dbReference type="GO" id="GO:0061630">
    <property type="term" value="F:ubiquitin protein ligase activity"/>
    <property type="evidence" value="ECO:0007669"/>
    <property type="project" value="UniProtKB-UniRule"/>
</dbReference>
<dbReference type="GO" id="GO:0016607">
    <property type="term" value="C:nuclear speck"/>
    <property type="evidence" value="ECO:0007669"/>
    <property type="project" value="TreeGrafter"/>
</dbReference>
<dbReference type="UniPathway" id="UPA00143"/>
<dbReference type="PANTHER" id="PTHR45670:SF1">
    <property type="entry name" value="E3 UBIQUITIN-PROTEIN LIGASE HECTD1"/>
    <property type="match status" value="1"/>
</dbReference>
<keyword evidence="5" id="KW-1185">Reference proteome</keyword>
<evidence type="ECO:0000313" key="5">
    <source>
        <dbReference type="Proteomes" id="UP000792457"/>
    </source>
</evidence>
<keyword evidence="2" id="KW-0833">Ubl conjugation pathway</keyword>
<comment type="pathway">
    <text evidence="2">Protein modification; protein ubiquitination.</text>
</comment>
<keyword evidence="1 2" id="KW-0808">Transferase</keyword>
<dbReference type="Gene3D" id="3.90.1750.10">
    <property type="entry name" value="Hect, E3 ligase catalytic domains"/>
    <property type="match status" value="1"/>
</dbReference>
<reference evidence="4" key="2">
    <citation type="submission" date="2017-10" db="EMBL/GenBank/DDBJ databases">
        <title>Ladona fulva Genome sequencing and assembly.</title>
        <authorList>
            <person name="Murali S."/>
            <person name="Richards S."/>
            <person name="Bandaranaike D."/>
            <person name="Bellair M."/>
            <person name="Blankenburg K."/>
            <person name="Chao H."/>
            <person name="Dinh H."/>
            <person name="Doddapaneni H."/>
            <person name="Dugan-Rocha S."/>
            <person name="Elkadiri S."/>
            <person name="Gnanaolivu R."/>
            <person name="Hernandez B."/>
            <person name="Skinner E."/>
            <person name="Javaid M."/>
            <person name="Lee S."/>
            <person name="Li M."/>
            <person name="Ming W."/>
            <person name="Munidasa M."/>
            <person name="Muniz J."/>
            <person name="Nguyen L."/>
            <person name="Hughes D."/>
            <person name="Osuji N."/>
            <person name="Pu L.-L."/>
            <person name="Puazo M."/>
            <person name="Qu C."/>
            <person name="Quiroz J."/>
            <person name="Raj R."/>
            <person name="Weissenberger G."/>
            <person name="Xin Y."/>
            <person name="Zou X."/>
            <person name="Han Y."/>
            <person name="Worley K."/>
            <person name="Muzny D."/>
            <person name="Gibbs R."/>
        </authorList>
    </citation>
    <scope>NUCLEOTIDE SEQUENCE</scope>
    <source>
        <strain evidence="4">Sampled in the wild</strain>
    </source>
</reference>
<dbReference type="SUPFAM" id="SSF56204">
    <property type="entry name" value="Hect, E3 ligase catalytic domain"/>
    <property type="match status" value="1"/>
</dbReference>
<dbReference type="InterPro" id="IPR035983">
    <property type="entry name" value="Hect_E3_ubiquitin_ligase"/>
</dbReference>
<dbReference type="Proteomes" id="UP000792457">
    <property type="component" value="Unassembled WGS sequence"/>
</dbReference>
<evidence type="ECO:0000256" key="3">
    <source>
        <dbReference type="SAM" id="MobiDB-lite"/>
    </source>
</evidence>
<comment type="caution">
    <text evidence="4">The sequence shown here is derived from an EMBL/GenBank/DDBJ whole genome shotgun (WGS) entry which is preliminary data.</text>
</comment>
<dbReference type="AlphaFoldDB" id="A0A8K0P9Y9"/>
<feature type="region of interest" description="Disordered" evidence="3">
    <location>
        <begin position="1"/>
        <end position="32"/>
    </location>
</feature>